<evidence type="ECO:0000256" key="3">
    <source>
        <dbReference type="ARBA" id="ARBA00022692"/>
    </source>
</evidence>
<dbReference type="InterPro" id="IPR000298">
    <property type="entry name" value="Cyt_c_oxidase-like_su3"/>
</dbReference>
<dbReference type="PANTHER" id="PTHR11403">
    <property type="entry name" value="CYTOCHROME C OXIDASE SUBUNIT III"/>
    <property type="match status" value="1"/>
</dbReference>
<accession>A0A5M6D7I1</accession>
<dbReference type="GO" id="GO:0004129">
    <property type="term" value="F:cytochrome-c oxidase activity"/>
    <property type="evidence" value="ECO:0007669"/>
    <property type="project" value="InterPro"/>
</dbReference>
<dbReference type="InterPro" id="IPR024791">
    <property type="entry name" value="Cyt_c/ubiquinol_Oxase_su3"/>
</dbReference>
<name>A0A5M6D7I1_9BACT</name>
<evidence type="ECO:0000256" key="6">
    <source>
        <dbReference type="RuleBase" id="RU003376"/>
    </source>
</evidence>
<reference evidence="9 10" key="1">
    <citation type="submission" date="2019-08" db="EMBL/GenBank/DDBJ databases">
        <authorList>
            <person name="Dhanesh K."/>
            <person name="Kumar G."/>
            <person name="Sasikala C."/>
            <person name="Venkata Ramana C."/>
        </authorList>
    </citation>
    <scope>NUCLEOTIDE SEQUENCE [LARGE SCALE GENOMIC DNA]</scope>
    <source>
        <strain evidence="9 10">JC645</strain>
    </source>
</reference>
<keyword evidence="5 7" id="KW-0472">Membrane</keyword>
<comment type="similarity">
    <text evidence="2 6">Belongs to the cytochrome c oxidase subunit 3 family.</text>
</comment>
<organism evidence="9 10">
    <name type="scientific">Roseiconus nitratireducens</name>
    <dbReference type="NCBI Taxonomy" id="2605748"/>
    <lineage>
        <taxon>Bacteria</taxon>
        <taxon>Pseudomonadati</taxon>
        <taxon>Planctomycetota</taxon>
        <taxon>Planctomycetia</taxon>
        <taxon>Pirellulales</taxon>
        <taxon>Pirellulaceae</taxon>
        <taxon>Roseiconus</taxon>
    </lineage>
</organism>
<dbReference type="InterPro" id="IPR035973">
    <property type="entry name" value="Cyt_c_oxidase_su3-like_sf"/>
</dbReference>
<evidence type="ECO:0000259" key="8">
    <source>
        <dbReference type="PROSITE" id="PS50253"/>
    </source>
</evidence>
<feature type="domain" description="Heme-copper oxidase subunit III family profile" evidence="8">
    <location>
        <begin position="1"/>
        <end position="224"/>
    </location>
</feature>
<dbReference type="InterPro" id="IPR013833">
    <property type="entry name" value="Cyt_c_oxidase_su3_a-hlx"/>
</dbReference>
<sequence length="224" mass="24991">MANEMSSEIAIPYDSADQQRSAATFGMWVFLATEVLFFGGLFVGYVVYRYEYPEAFRTGSAELNLWSGGAMTLLLLLGSMLVAVVDHLIAPSADNRSSLRGPVVRRLVATTVLGIAFLALEFHEYHQLIQDGRFPGHAFRLSDVSSDPLDGRSVEMFFTLFFCMTGLHAFHMCLGILLVGGMAVAIGRSEQPRSLANPMSVIGLYWHFVDIIWVFLYPLFYLVR</sequence>
<feature type="transmembrane region" description="Helical" evidence="7">
    <location>
        <begin position="68"/>
        <end position="91"/>
    </location>
</feature>
<dbReference type="PROSITE" id="PS50253">
    <property type="entry name" value="COX3"/>
    <property type="match status" value="1"/>
</dbReference>
<dbReference type="RefSeq" id="WP_150077543.1">
    <property type="nucleotide sequence ID" value="NZ_VWOX01000009.1"/>
</dbReference>
<evidence type="ECO:0000256" key="5">
    <source>
        <dbReference type="ARBA" id="ARBA00023136"/>
    </source>
</evidence>
<dbReference type="GO" id="GO:0005886">
    <property type="term" value="C:plasma membrane"/>
    <property type="evidence" value="ECO:0007669"/>
    <property type="project" value="UniProtKB-SubCell"/>
</dbReference>
<evidence type="ECO:0000313" key="10">
    <source>
        <dbReference type="Proteomes" id="UP000324479"/>
    </source>
</evidence>
<keyword evidence="10" id="KW-1185">Reference proteome</keyword>
<evidence type="ECO:0000256" key="2">
    <source>
        <dbReference type="ARBA" id="ARBA00010581"/>
    </source>
</evidence>
<dbReference type="Pfam" id="PF00510">
    <property type="entry name" value="COX3"/>
    <property type="match status" value="1"/>
</dbReference>
<dbReference type="Gene3D" id="1.20.120.80">
    <property type="entry name" value="Cytochrome c oxidase, subunit III, four-helix bundle"/>
    <property type="match status" value="1"/>
</dbReference>
<dbReference type="SUPFAM" id="SSF81452">
    <property type="entry name" value="Cytochrome c oxidase subunit III-like"/>
    <property type="match status" value="1"/>
</dbReference>
<evidence type="ECO:0000313" key="9">
    <source>
        <dbReference type="EMBL" id="KAA5541809.1"/>
    </source>
</evidence>
<dbReference type="EMBL" id="VWOX01000009">
    <property type="protein sequence ID" value="KAA5541809.1"/>
    <property type="molecule type" value="Genomic_DNA"/>
</dbReference>
<feature type="transmembrane region" description="Helical" evidence="7">
    <location>
        <begin position="204"/>
        <end position="223"/>
    </location>
</feature>
<evidence type="ECO:0000256" key="1">
    <source>
        <dbReference type="ARBA" id="ARBA00004141"/>
    </source>
</evidence>
<evidence type="ECO:0000256" key="7">
    <source>
        <dbReference type="SAM" id="Phobius"/>
    </source>
</evidence>
<dbReference type="Proteomes" id="UP000324479">
    <property type="component" value="Unassembled WGS sequence"/>
</dbReference>
<keyword evidence="3 6" id="KW-0812">Transmembrane</keyword>
<keyword evidence="4 7" id="KW-1133">Transmembrane helix</keyword>
<dbReference type="PANTHER" id="PTHR11403:SF6">
    <property type="entry name" value="NITRIC OXIDE REDUCTASE SUBUNIT E"/>
    <property type="match status" value="1"/>
</dbReference>
<dbReference type="AlphaFoldDB" id="A0A5M6D7I1"/>
<proteinExistence type="inferred from homology"/>
<comment type="subcellular location">
    <subcellularLocation>
        <location evidence="6">Cell membrane</location>
        <topology evidence="6">Multi-pass membrane protein</topology>
    </subcellularLocation>
    <subcellularLocation>
        <location evidence="1">Membrane</location>
        <topology evidence="1">Multi-pass membrane protein</topology>
    </subcellularLocation>
</comment>
<feature type="transmembrane region" description="Helical" evidence="7">
    <location>
        <begin position="25"/>
        <end position="48"/>
    </location>
</feature>
<protein>
    <submittedName>
        <fullName evidence="9">Cytochrome c oxidase subunit 3 family protein</fullName>
    </submittedName>
</protein>
<dbReference type="GO" id="GO:0019646">
    <property type="term" value="P:aerobic electron transport chain"/>
    <property type="evidence" value="ECO:0007669"/>
    <property type="project" value="InterPro"/>
</dbReference>
<gene>
    <name evidence="9" type="ORF">FYK55_16495</name>
</gene>
<evidence type="ECO:0000256" key="4">
    <source>
        <dbReference type="ARBA" id="ARBA00022989"/>
    </source>
</evidence>
<feature type="transmembrane region" description="Helical" evidence="7">
    <location>
        <begin position="156"/>
        <end position="184"/>
    </location>
</feature>
<comment type="caution">
    <text evidence="9">The sequence shown here is derived from an EMBL/GenBank/DDBJ whole genome shotgun (WGS) entry which is preliminary data.</text>
</comment>